<feature type="region of interest" description="Disordered" evidence="13">
    <location>
        <begin position="219"/>
        <end position="248"/>
    </location>
</feature>
<dbReference type="GeneTree" id="ENSGT00940000162418"/>
<dbReference type="PROSITE" id="PS50157">
    <property type="entry name" value="ZINC_FINGER_C2H2_2"/>
    <property type="match status" value="4"/>
</dbReference>
<dbReference type="InterPro" id="IPR000210">
    <property type="entry name" value="BTB/POZ_dom"/>
</dbReference>
<evidence type="ECO:0000256" key="3">
    <source>
        <dbReference type="ARBA" id="ARBA00006991"/>
    </source>
</evidence>
<feature type="compositionally biased region" description="Basic residues" evidence="13">
    <location>
        <begin position="291"/>
        <end position="303"/>
    </location>
</feature>
<dbReference type="SUPFAM" id="SSF57667">
    <property type="entry name" value="beta-beta-alpha zinc fingers"/>
    <property type="match status" value="2"/>
</dbReference>
<dbReference type="InterPro" id="IPR011333">
    <property type="entry name" value="SKP1/BTB/POZ_sf"/>
</dbReference>
<dbReference type="PANTHER" id="PTHR46105:SF29">
    <property type="entry name" value="ZINC FINGER AND BTB DOMAIN CONTAINING 12"/>
    <property type="match status" value="1"/>
</dbReference>
<name>A0A674CQC7_SALTR</name>
<dbReference type="PANTHER" id="PTHR46105">
    <property type="entry name" value="AGAP004733-PA"/>
    <property type="match status" value="1"/>
</dbReference>
<keyword evidence="4" id="KW-0479">Metal-binding</keyword>
<feature type="domain" description="C2H2-type" evidence="15">
    <location>
        <begin position="422"/>
        <end position="445"/>
    </location>
</feature>
<evidence type="ECO:0000256" key="4">
    <source>
        <dbReference type="ARBA" id="ARBA00022723"/>
    </source>
</evidence>
<evidence type="ECO:0000256" key="9">
    <source>
        <dbReference type="ARBA" id="ARBA00023125"/>
    </source>
</evidence>
<dbReference type="GeneID" id="115173405"/>
<dbReference type="PROSITE" id="PS50097">
    <property type="entry name" value="BTB"/>
    <property type="match status" value="1"/>
</dbReference>
<feature type="compositionally biased region" description="Polar residues" evidence="13">
    <location>
        <begin position="127"/>
        <end position="172"/>
    </location>
</feature>
<evidence type="ECO:0000259" key="15">
    <source>
        <dbReference type="PROSITE" id="PS50157"/>
    </source>
</evidence>
<evidence type="ECO:0000256" key="8">
    <source>
        <dbReference type="ARBA" id="ARBA00023015"/>
    </source>
</evidence>
<dbReference type="Gene3D" id="3.30.160.60">
    <property type="entry name" value="Classic Zinc Finger"/>
    <property type="match status" value="3"/>
</dbReference>
<dbReference type="SMART" id="SM00355">
    <property type="entry name" value="ZnF_C2H2"/>
    <property type="match status" value="4"/>
</dbReference>
<evidence type="ECO:0000313" key="16">
    <source>
        <dbReference type="Ensembl" id="ENSSTUP00000085930.1"/>
    </source>
</evidence>
<protein>
    <submittedName>
        <fullName evidence="16">Zinc finger and BTB domain-containing protein 12-like</fullName>
    </submittedName>
</protein>
<dbReference type="OMA" id="QDLWYLT"/>
<feature type="domain" description="C2H2-type" evidence="15">
    <location>
        <begin position="448"/>
        <end position="475"/>
    </location>
</feature>
<comment type="subcellular location">
    <subcellularLocation>
        <location evidence="2">Nucleus</location>
    </subcellularLocation>
</comment>
<dbReference type="InParanoid" id="A0A674CQC7"/>
<keyword evidence="5" id="KW-0677">Repeat</keyword>
<dbReference type="Gene3D" id="3.30.710.10">
    <property type="entry name" value="Potassium Channel Kv1.1, Chain A"/>
    <property type="match status" value="1"/>
</dbReference>
<evidence type="ECO:0000256" key="10">
    <source>
        <dbReference type="ARBA" id="ARBA00023163"/>
    </source>
</evidence>
<accession>A0A674CQC7</accession>
<evidence type="ECO:0000256" key="12">
    <source>
        <dbReference type="PROSITE-ProRule" id="PRU00042"/>
    </source>
</evidence>
<feature type="region of interest" description="Disordered" evidence="13">
    <location>
        <begin position="285"/>
        <end position="307"/>
    </location>
</feature>
<dbReference type="InterPro" id="IPR013087">
    <property type="entry name" value="Znf_C2H2_type"/>
</dbReference>
<keyword evidence="10" id="KW-0804">Transcription</keyword>
<dbReference type="FunCoup" id="A0A674CQC7">
    <property type="interactions" value="585"/>
</dbReference>
<keyword evidence="17" id="KW-1185">Reference proteome</keyword>
<dbReference type="OrthoDB" id="2311693at2759"/>
<feature type="region of interest" description="Disordered" evidence="13">
    <location>
        <begin position="521"/>
        <end position="561"/>
    </location>
</feature>
<feature type="domain" description="C2H2-type" evidence="15">
    <location>
        <begin position="476"/>
        <end position="503"/>
    </location>
</feature>
<evidence type="ECO:0000256" key="7">
    <source>
        <dbReference type="ARBA" id="ARBA00022833"/>
    </source>
</evidence>
<dbReference type="PROSITE" id="PS00028">
    <property type="entry name" value="ZINC_FINGER_C2H2_1"/>
    <property type="match status" value="3"/>
</dbReference>
<keyword evidence="11" id="KW-0539">Nucleus</keyword>
<feature type="compositionally biased region" description="Basic and acidic residues" evidence="13">
    <location>
        <begin position="173"/>
        <end position="194"/>
    </location>
</feature>
<feature type="region of interest" description="Disordered" evidence="13">
    <location>
        <begin position="123"/>
        <end position="194"/>
    </location>
</feature>
<dbReference type="FunFam" id="3.30.160.60:FF:000065">
    <property type="entry name" value="B-cell CLL/lymphoma 6, member B"/>
    <property type="match status" value="1"/>
</dbReference>
<keyword evidence="8" id="KW-0805">Transcription regulation</keyword>
<keyword evidence="9" id="KW-0238">DNA-binding</keyword>
<organism evidence="16 17">
    <name type="scientific">Salmo trutta</name>
    <name type="common">Brown trout</name>
    <dbReference type="NCBI Taxonomy" id="8032"/>
    <lineage>
        <taxon>Eukaryota</taxon>
        <taxon>Metazoa</taxon>
        <taxon>Chordata</taxon>
        <taxon>Craniata</taxon>
        <taxon>Vertebrata</taxon>
        <taxon>Euteleostomi</taxon>
        <taxon>Actinopterygii</taxon>
        <taxon>Neopterygii</taxon>
        <taxon>Teleostei</taxon>
        <taxon>Protacanthopterygii</taxon>
        <taxon>Salmoniformes</taxon>
        <taxon>Salmonidae</taxon>
        <taxon>Salmoninae</taxon>
        <taxon>Salmo</taxon>
    </lineage>
</organism>
<reference evidence="16" key="2">
    <citation type="submission" date="2025-09" db="UniProtKB">
        <authorList>
            <consortium name="Ensembl"/>
        </authorList>
    </citation>
    <scope>IDENTIFICATION</scope>
</reference>
<comment type="similarity">
    <text evidence="3">Belongs to the krueppel C2H2-type zinc-finger protein family.</text>
</comment>
<evidence type="ECO:0000313" key="17">
    <source>
        <dbReference type="Proteomes" id="UP000472277"/>
    </source>
</evidence>
<evidence type="ECO:0000259" key="14">
    <source>
        <dbReference type="PROSITE" id="PS50097"/>
    </source>
</evidence>
<evidence type="ECO:0000256" key="13">
    <source>
        <dbReference type="SAM" id="MobiDB-lite"/>
    </source>
</evidence>
<dbReference type="Ensembl" id="ENSSTUT00000091427.1">
    <property type="protein sequence ID" value="ENSSTUP00000085930.1"/>
    <property type="gene ID" value="ENSSTUG00000037821.1"/>
</dbReference>
<keyword evidence="6 12" id="KW-0863">Zinc-finger</keyword>
<evidence type="ECO:0000256" key="2">
    <source>
        <dbReference type="ARBA" id="ARBA00004123"/>
    </source>
</evidence>
<dbReference type="GO" id="GO:0000981">
    <property type="term" value="F:DNA-binding transcription factor activity, RNA polymerase II-specific"/>
    <property type="evidence" value="ECO:0007669"/>
    <property type="project" value="TreeGrafter"/>
</dbReference>
<dbReference type="InterPro" id="IPR050457">
    <property type="entry name" value="ZnFinger_BTB_dom_contain"/>
</dbReference>
<dbReference type="RefSeq" id="XP_029587303.1">
    <property type="nucleotide sequence ID" value="XM_029731443.1"/>
</dbReference>
<evidence type="ECO:0000256" key="6">
    <source>
        <dbReference type="ARBA" id="ARBA00022771"/>
    </source>
</evidence>
<dbReference type="Pfam" id="PF00096">
    <property type="entry name" value="zf-C2H2"/>
    <property type="match status" value="3"/>
</dbReference>
<dbReference type="GO" id="GO:0008270">
    <property type="term" value="F:zinc ion binding"/>
    <property type="evidence" value="ECO:0007669"/>
    <property type="project" value="UniProtKB-KW"/>
</dbReference>
<comment type="function">
    <text evidence="1">May be involved in transcriptional regulation.</text>
</comment>
<reference evidence="16" key="1">
    <citation type="submission" date="2025-08" db="UniProtKB">
        <authorList>
            <consortium name="Ensembl"/>
        </authorList>
    </citation>
    <scope>IDENTIFICATION</scope>
</reference>
<sequence length="561" mass="61755">MEVLCFRLPGHGDATLKSMNSLRSRQQFCDITIVASGRQTFRGHKVVLAACSPFLRDQFLLNPSSELQVSVLHSSSVVCELLQSCYTGVLQFSPKEIVNYLTAASYLQMEHVVEKCRGALGKYMQPKNPSSPKIKSEESQSMPVTVSGSSHSLMSTSADHSSLQPHSPVQSQADDHTDSNTKTDIQHDDDPNTMDEIKVRVTEEGREDYDVFRICIEDEQEPEERREAEEGGEEATEGHQGCQYQDTDSDIVGGGRGDDMAPAEMAIRNSGFEREGLQGWRRRLTDSPKVGRGRGRGFKRKRGSYRERERRPLGMQYQEAWRLPTGAEMMQGFGLDFSQEAMRSAFLSGGDLPRLDYGMGEVQGEELVPRDGNGQAHYNLDDPSGDGGEGNMGMAAVPTGGDGAGDESVAVVGSTSSTAGPVACEQCGLTFPSAHSLAVHTRATHLLYVCPCCGKHFNHSSNLNRHMTVHRGAKVHRCPLCDKTFTQKSTLCDHMNLHSGERPHCCAYCHSRFAHKPALRRHLKEQHGKTTAQNSLEAQAEMERVAGPGEGEGDTQDRFDF</sequence>
<feature type="domain" description="C2H2-type" evidence="15">
    <location>
        <begin position="504"/>
        <end position="532"/>
    </location>
</feature>
<dbReference type="GO" id="GO:0000978">
    <property type="term" value="F:RNA polymerase II cis-regulatory region sequence-specific DNA binding"/>
    <property type="evidence" value="ECO:0007669"/>
    <property type="project" value="TreeGrafter"/>
</dbReference>
<dbReference type="AlphaFoldDB" id="A0A674CQC7"/>
<dbReference type="FunFam" id="3.30.160.60:FF:000761">
    <property type="entry name" value="Zinc finger protein 449"/>
    <property type="match status" value="1"/>
</dbReference>
<dbReference type="Proteomes" id="UP000472277">
    <property type="component" value="Chromosome 34"/>
</dbReference>
<dbReference type="InterPro" id="IPR036236">
    <property type="entry name" value="Znf_C2H2_sf"/>
</dbReference>
<proteinExistence type="inferred from homology"/>
<dbReference type="KEGG" id="stru:115173405"/>
<evidence type="ECO:0000256" key="5">
    <source>
        <dbReference type="ARBA" id="ARBA00022737"/>
    </source>
</evidence>
<dbReference type="Pfam" id="PF00651">
    <property type="entry name" value="BTB"/>
    <property type="match status" value="1"/>
</dbReference>
<gene>
    <name evidence="16" type="primary">LOC115173405</name>
</gene>
<keyword evidence="7" id="KW-0862">Zinc</keyword>
<feature type="domain" description="BTB" evidence="14">
    <location>
        <begin position="29"/>
        <end position="94"/>
    </location>
</feature>
<evidence type="ECO:0000256" key="11">
    <source>
        <dbReference type="ARBA" id="ARBA00023242"/>
    </source>
</evidence>
<dbReference type="SMART" id="SM00225">
    <property type="entry name" value="BTB"/>
    <property type="match status" value="1"/>
</dbReference>
<evidence type="ECO:0000256" key="1">
    <source>
        <dbReference type="ARBA" id="ARBA00003767"/>
    </source>
</evidence>
<dbReference type="SUPFAM" id="SSF54695">
    <property type="entry name" value="POZ domain"/>
    <property type="match status" value="1"/>
</dbReference>